<gene>
    <name evidence="2" type="ORF">XAT740_LOCUS48853</name>
</gene>
<feature type="transmembrane region" description="Helical" evidence="1">
    <location>
        <begin position="33"/>
        <end position="54"/>
    </location>
</feature>
<keyword evidence="1" id="KW-0812">Transmembrane</keyword>
<comment type="caution">
    <text evidence="2">The sequence shown here is derived from an EMBL/GenBank/DDBJ whole genome shotgun (WGS) entry which is preliminary data.</text>
</comment>
<keyword evidence="3" id="KW-1185">Reference proteome</keyword>
<sequence>MLTAENHPTIIEQEIQSSPKTRFSVWQTFKQHIPRFIFTVLIDIVLPLLIYFALQKQIRPVYALLAASSPPLFMVIFKALWFWTFDALGFLVFLSFALSAIVAVITRNPIILLLEKSLVTGILSLIFAVTLIPLNCCHHRCRLRPIGYYFYQDLVPTTRAQAGLPQDVFNGDLDQNSDQYEHLKEENAVAKLSEKEEVTKVYEWIYKNCPSFRLACHTLTSIWAIGFFFEFIARLTLILLHLPVNMIFIYAHIILSSITVLCIILSVICITIERKHTLLFIERWNDCRQLRRTGVDNNSFAVIIERNSNSVVHSVDV</sequence>
<accession>A0A816BIH2</accession>
<name>A0A816BIH2_ADIRI</name>
<evidence type="ECO:0000313" key="2">
    <source>
        <dbReference type="EMBL" id="CAF1610629.1"/>
    </source>
</evidence>
<organism evidence="2 3">
    <name type="scientific">Adineta ricciae</name>
    <name type="common">Rotifer</name>
    <dbReference type="NCBI Taxonomy" id="249248"/>
    <lineage>
        <taxon>Eukaryota</taxon>
        <taxon>Metazoa</taxon>
        <taxon>Spiralia</taxon>
        <taxon>Gnathifera</taxon>
        <taxon>Rotifera</taxon>
        <taxon>Eurotatoria</taxon>
        <taxon>Bdelloidea</taxon>
        <taxon>Adinetida</taxon>
        <taxon>Adinetidae</taxon>
        <taxon>Adineta</taxon>
    </lineage>
</organism>
<keyword evidence="1" id="KW-0472">Membrane</keyword>
<dbReference type="Proteomes" id="UP000663828">
    <property type="component" value="Unassembled WGS sequence"/>
</dbReference>
<feature type="transmembrane region" description="Helical" evidence="1">
    <location>
        <begin position="61"/>
        <end position="81"/>
    </location>
</feature>
<reference evidence="2" key="1">
    <citation type="submission" date="2021-02" db="EMBL/GenBank/DDBJ databases">
        <authorList>
            <person name="Nowell W R."/>
        </authorList>
    </citation>
    <scope>NUCLEOTIDE SEQUENCE</scope>
</reference>
<keyword evidence="1" id="KW-1133">Transmembrane helix</keyword>
<dbReference type="AlphaFoldDB" id="A0A816BIH2"/>
<dbReference type="EMBL" id="CAJNOR010007097">
    <property type="protein sequence ID" value="CAF1610629.1"/>
    <property type="molecule type" value="Genomic_DNA"/>
</dbReference>
<feature type="transmembrane region" description="Helical" evidence="1">
    <location>
        <begin position="221"/>
        <end position="240"/>
    </location>
</feature>
<evidence type="ECO:0000313" key="3">
    <source>
        <dbReference type="Proteomes" id="UP000663828"/>
    </source>
</evidence>
<feature type="transmembrane region" description="Helical" evidence="1">
    <location>
        <begin position="247"/>
        <end position="268"/>
    </location>
</feature>
<feature type="transmembrane region" description="Helical" evidence="1">
    <location>
        <begin position="87"/>
        <end position="105"/>
    </location>
</feature>
<proteinExistence type="predicted"/>
<protein>
    <submittedName>
        <fullName evidence="2">Uncharacterized protein</fullName>
    </submittedName>
</protein>
<evidence type="ECO:0000256" key="1">
    <source>
        <dbReference type="SAM" id="Phobius"/>
    </source>
</evidence>